<dbReference type="NCBIfam" id="TIGR02246">
    <property type="entry name" value="SgcJ/EcaC family oxidoreductase"/>
    <property type="match status" value="1"/>
</dbReference>
<proteinExistence type="predicted"/>
<dbReference type="InterPro" id="IPR011944">
    <property type="entry name" value="Steroid_delta5-4_isomerase"/>
</dbReference>
<name>A0A1H8SF55_9ACTN</name>
<dbReference type="STRING" id="673521.SAMN05660991_01661"/>
<dbReference type="Proteomes" id="UP000198960">
    <property type="component" value="Unassembled WGS sequence"/>
</dbReference>
<gene>
    <name evidence="2" type="ORF">SAMN05660991_01661</name>
</gene>
<dbReference type="RefSeq" id="WP_091942017.1">
    <property type="nucleotide sequence ID" value="NZ_FOEE01000004.1"/>
</dbReference>
<dbReference type="CDD" id="cd00531">
    <property type="entry name" value="NTF2_like"/>
    <property type="match status" value="1"/>
</dbReference>
<dbReference type="InterPro" id="IPR032710">
    <property type="entry name" value="NTF2-like_dom_sf"/>
</dbReference>
<dbReference type="SUPFAM" id="SSF54427">
    <property type="entry name" value="NTF2-like"/>
    <property type="match status" value="1"/>
</dbReference>
<keyword evidence="3" id="KW-1185">Reference proteome</keyword>
<dbReference type="OrthoDB" id="4621984at2"/>
<dbReference type="InterPro" id="IPR037401">
    <property type="entry name" value="SnoaL-like"/>
</dbReference>
<evidence type="ECO:0000313" key="3">
    <source>
        <dbReference type="Proteomes" id="UP000198960"/>
    </source>
</evidence>
<dbReference type="Gene3D" id="3.10.450.50">
    <property type="match status" value="1"/>
</dbReference>
<evidence type="ECO:0000259" key="1">
    <source>
        <dbReference type="Pfam" id="PF13577"/>
    </source>
</evidence>
<evidence type="ECO:0000313" key="2">
    <source>
        <dbReference type="EMBL" id="SEO77292.1"/>
    </source>
</evidence>
<organism evidence="2 3">
    <name type="scientific">Trujillonella endophytica</name>
    <dbReference type="NCBI Taxonomy" id="673521"/>
    <lineage>
        <taxon>Bacteria</taxon>
        <taxon>Bacillati</taxon>
        <taxon>Actinomycetota</taxon>
        <taxon>Actinomycetes</taxon>
        <taxon>Geodermatophilales</taxon>
        <taxon>Geodermatophilaceae</taxon>
        <taxon>Trujillonella</taxon>
    </lineage>
</organism>
<dbReference type="Pfam" id="PF13577">
    <property type="entry name" value="SnoaL_4"/>
    <property type="match status" value="1"/>
</dbReference>
<dbReference type="EMBL" id="FOEE01000004">
    <property type="protein sequence ID" value="SEO77292.1"/>
    <property type="molecule type" value="Genomic_DNA"/>
</dbReference>
<dbReference type="AlphaFoldDB" id="A0A1H8SF55"/>
<protein>
    <recommendedName>
        <fullName evidence="1">SnoaL-like domain-containing protein</fullName>
    </recommendedName>
</protein>
<sequence>MPTLADDRDAIRDVYARYVLSLDTGAAAEFAALYTDDGVFVGGGTGGEDVVGRPSLEAFAAALAPGSMHRLSLNHAIDVDGDTAVCRSSIVVLAGTSVVSTGRVHDELRRVAGGWRIARRTFTPDPG</sequence>
<feature type="domain" description="SnoaL-like" evidence="1">
    <location>
        <begin position="5"/>
        <end position="121"/>
    </location>
</feature>
<reference evidence="3" key="1">
    <citation type="submission" date="2016-10" db="EMBL/GenBank/DDBJ databases">
        <authorList>
            <person name="Varghese N."/>
            <person name="Submissions S."/>
        </authorList>
    </citation>
    <scope>NUCLEOTIDE SEQUENCE [LARGE SCALE GENOMIC DNA]</scope>
    <source>
        <strain evidence="3">DSM 45413</strain>
    </source>
</reference>
<accession>A0A1H8SF55</accession>